<comment type="caution">
    <text evidence="3">The sequence shown here is derived from an EMBL/GenBank/DDBJ whole genome shotgun (WGS) entry which is preliminary data.</text>
</comment>
<name>A0A545SXI8_9GAMM</name>
<dbReference type="OrthoDB" id="9816293at2"/>
<accession>A0A545SXI8</accession>
<keyword evidence="2" id="KW-1133">Transmembrane helix</keyword>
<evidence type="ECO:0000256" key="1">
    <source>
        <dbReference type="PIRNR" id="PIRNR016789"/>
    </source>
</evidence>
<keyword evidence="1 2" id="KW-0472">Membrane</keyword>
<keyword evidence="1" id="KW-1003">Cell membrane</keyword>
<keyword evidence="4" id="KW-1185">Reference proteome</keyword>
<evidence type="ECO:0000313" key="4">
    <source>
        <dbReference type="Proteomes" id="UP000319732"/>
    </source>
</evidence>
<organism evidence="3 4">
    <name type="scientific">Exilibacterium tricleocarpae</name>
    <dbReference type="NCBI Taxonomy" id="2591008"/>
    <lineage>
        <taxon>Bacteria</taxon>
        <taxon>Pseudomonadati</taxon>
        <taxon>Pseudomonadota</taxon>
        <taxon>Gammaproteobacteria</taxon>
        <taxon>Cellvibrionales</taxon>
        <taxon>Cellvibrionaceae</taxon>
        <taxon>Exilibacterium</taxon>
    </lineage>
</organism>
<dbReference type="InterPro" id="IPR007401">
    <property type="entry name" value="DUF454"/>
</dbReference>
<feature type="transmembrane region" description="Helical" evidence="2">
    <location>
        <begin position="70"/>
        <end position="89"/>
    </location>
</feature>
<dbReference type="PANTHER" id="PTHR35813">
    <property type="entry name" value="INNER MEMBRANE PROTEIN YBAN"/>
    <property type="match status" value="1"/>
</dbReference>
<evidence type="ECO:0000313" key="3">
    <source>
        <dbReference type="EMBL" id="TQV69676.1"/>
    </source>
</evidence>
<evidence type="ECO:0000256" key="2">
    <source>
        <dbReference type="SAM" id="Phobius"/>
    </source>
</evidence>
<sequence>MNLWVLFGLLSLLLGGIGAVLPLLPTTPFVLLAAWCFARSSPRLHAWLLNSRLFGPMIRRWDENHCISRNVRRLALFMVIGVGGSSVLFFVPAGWLQFAGGVLVAIGFISVWRLKVCPDC</sequence>
<dbReference type="Pfam" id="PF04304">
    <property type="entry name" value="DUF454"/>
    <property type="match status" value="1"/>
</dbReference>
<dbReference type="AlphaFoldDB" id="A0A545SXI8"/>
<keyword evidence="1" id="KW-0997">Cell inner membrane</keyword>
<keyword evidence="2" id="KW-0812">Transmembrane</keyword>
<comment type="subcellular location">
    <subcellularLocation>
        <location evidence="1">Cell inner membrane</location>
        <topology evidence="1">Multi-pass membrane protein</topology>
    </subcellularLocation>
</comment>
<reference evidence="3 4" key="1">
    <citation type="submission" date="2019-06" db="EMBL/GenBank/DDBJ databases">
        <title>Whole genome sequence for Cellvibrionaceae sp. R142.</title>
        <authorList>
            <person name="Wang G."/>
        </authorList>
    </citation>
    <scope>NUCLEOTIDE SEQUENCE [LARGE SCALE GENOMIC DNA]</scope>
    <source>
        <strain evidence="3 4">R142</strain>
    </source>
</reference>
<feature type="transmembrane region" description="Helical" evidence="2">
    <location>
        <begin position="95"/>
        <end position="114"/>
    </location>
</feature>
<dbReference type="GO" id="GO:0005886">
    <property type="term" value="C:plasma membrane"/>
    <property type="evidence" value="ECO:0007669"/>
    <property type="project" value="UniProtKB-SubCell"/>
</dbReference>
<dbReference type="PIRSF" id="PIRSF016789">
    <property type="entry name" value="DUF454"/>
    <property type="match status" value="1"/>
</dbReference>
<dbReference type="RefSeq" id="WP_142929315.1">
    <property type="nucleotide sequence ID" value="NZ_ML660105.1"/>
</dbReference>
<dbReference type="Proteomes" id="UP000319732">
    <property type="component" value="Unassembled WGS sequence"/>
</dbReference>
<protein>
    <recommendedName>
        <fullName evidence="1">Inner membrane protein</fullName>
    </recommendedName>
</protein>
<dbReference type="EMBL" id="VHSG01000027">
    <property type="protein sequence ID" value="TQV69676.1"/>
    <property type="molecule type" value="Genomic_DNA"/>
</dbReference>
<proteinExistence type="predicted"/>
<dbReference type="PANTHER" id="PTHR35813:SF1">
    <property type="entry name" value="INNER MEMBRANE PROTEIN YBAN"/>
    <property type="match status" value="1"/>
</dbReference>
<gene>
    <name evidence="3" type="ORF">FKG94_23060</name>
</gene>